<comment type="caution">
    <text evidence="1">The sequence shown here is derived from an EMBL/GenBank/DDBJ whole genome shotgun (WGS) entry which is preliminary data.</text>
</comment>
<proteinExistence type="predicted"/>
<accession>A0A3N0BHE2</accession>
<name>A0A3N0BHE2_9ACTN</name>
<evidence type="ECO:0000313" key="1">
    <source>
        <dbReference type="EMBL" id="RNL47091.1"/>
    </source>
</evidence>
<dbReference type="OrthoDB" id="3175064at2"/>
<dbReference type="RefSeq" id="WP_123191596.1">
    <property type="nucleotide sequence ID" value="NZ_QICD01000004.1"/>
</dbReference>
<sequence length="191" mass="20567">MNRVSGHMQCMRLAAAARLRDTRGFMLGEHVLSIVFLGLLCIAIAAGLSAALSSYAAITKQTKADAMLARAVEEVSDQLTYALSVEGSDARIVLDNPSFASPSTKASSRIVSNDAGIVLTTLVNGKETALVPCEYGLIPKVENIEYRPRYDDYDEVLAGQNEWGFTVAVYEDSKTDAPLVETTMSILRIGS</sequence>
<gene>
    <name evidence="1" type="ORF">DMP08_03455</name>
</gene>
<protein>
    <recommendedName>
        <fullName evidence="3">Prepilin-type cleavage/methylation domain-containing protein</fullName>
    </recommendedName>
</protein>
<reference evidence="2" key="1">
    <citation type="submission" date="2018-05" db="EMBL/GenBank/DDBJ databases">
        <title>Genome Sequencing of selected type strains of the family Eggerthellaceae.</title>
        <authorList>
            <person name="Danylec N."/>
            <person name="Stoll D.A."/>
            <person name="Doetsch A."/>
            <person name="Huch M."/>
        </authorList>
    </citation>
    <scope>NUCLEOTIDE SEQUENCE [LARGE SCALE GENOMIC DNA]</scope>
    <source>
        <strain evidence="2">DSM 16106</strain>
    </source>
</reference>
<evidence type="ECO:0008006" key="3">
    <source>
        <dbReference type="Google" id="ProtNLM"/>
    </source>
</evidence>
<dbReference type="Proteomes" id="UP000278632">
    <property type="component" value="Unassembled WGS sequence"/>
</dbReference>
<dbReference type="EMBL" id="QICD01000004">
    <property type="protein sequence ID" value="RNL47091.1"/>
    <property type="molecule type" value="Genomic_DNA"/>
</dbReference>
<organism evidence="1 2">
    <name type="scientific">Paraeggerthella hongkongensis</name>
    <dbReference type="NCBI Taxonomy" id="230658"/>
    <lineage>
        <taxon>Bacteria</taxon>
        <taxon>Bacillati</taxon>
        <taxon>Actinomycetota</taxon>
        <taxon>Coriobacteriia</taxon>
        <taxon>Eggerthellales</taxon>
        <taxon>Eggerthellaceae</taxon>
        <taxon>Paraeggerthella</taxon>
    </lineage>
</organism>
<dbReference type="AlphaFoldDB" id="A0A3N0BHE2"/>
<evidence type="ECO:0000313" key="2">
    <source>
        <dbReference type="Proteomes" id="UP000278632"/>
    </source>
</evidence>
<keyword evidence="2" id="KW-1185">Reference proteome</keyword>